<organism evidence="3 4">
    <name type="scientific">Rhodovulum sulfidophilum</name>
    <name type="common">Rhodobacter sulfidophilus</name>
    <dbReference type="NCBI Taxonomy" id="35806"/>
    <lineage>
        <taxon>Bacteria</taxon>
        <taxon>Pseudomonadati</taxon>
        <taxon>Pseudomonadota</taxon>
        <taxon>Alphaproteobacteria</taxon>
        <taxon>Rhodobacterales</taxon>
        <taxon>Paracoccaceae</taxon>
        <taxon>Rhodovulum</taxon>
    </lineage>
</organism>
<evidence type="ECO:0000313" key="3">
    <source>
        <dbReference type="EMBL" id="BAQ71295.1"/>
    </source>
</evidence>
<feature type="compositionally biased region" description="Polar residues" evidence="1">
    <location>
        <begin position="1"/>
        <end position="10"/>
    </location>
</feature>
<evidence type="ECO:0000313" key="4">
    <source>
        <dbReference type="Proteomes" id="UP000064912"/>
    </source>
</evidence>
<dbReference type="KEGG" id="rsu:NHU_04175"/>
<name>A0A0D6B930_RHOSU</name>
<dbReference type="Pfam" id="PF03050">
    <property type="entry name" value="DDE_Tnp_IS66"/>
    <property type="match status" value="1"/>
</dbReference>
<feature type="domain" description="Transposase IS66 central" evidence="2">
    <location>
        <begin position="17"/>
        <end position="108"/>
    </location>
</feature>
<evidence type="ECO:0000259" key="2">
    <source>
        <dbReference type="Pfam" id="PF03050"/>
    </source>
</evidence>
<dbReference type="PATRIC" id="fig|35806.4.peg.4281"/>
<dbReference type="AlphaFoldDB" id="A0A0D6B930"/>
<feature type="region of interest" description="Disordered" evidence="1">
    <location>
        <begin position="1"/>
        <end position="25"/>
    </location>
</feature>
<reference evidence="3 4" key="1">
    <citation type="submission" date="2015-02" db="EMBL/GenBank/DDBJ databases">
        <title>Genome sequene of Rhodovulum sulfidophilum DSM 2351.</title>
        <authorList>
            <person name="Nagao N."/>
        </authorList>
    </citation>
    <scope>NUCLEOTIDE SEQUENCE [LARGE SCALE GENOMIC DNA]</scope>
    <source>
        <strain evidence="3 4">DSM 2351</strain>
    </source>
</reference>
<dbReference type="PANTHER" id="PTHR33678:SF1">
    <property type="entry name" value="BLL1576 PROTEIN"/>
    <property type="match status" value="1"/>
</dbReference>
<sequence length="119" mass="13273">MTGSTRSSLSGVPIRGEPPEERRAVRQARAVPLLENLHEWLKQQAARISTKSDLGRALAYALEHWDGLVLFTWDGRVEMNSNPVENRIRTVALGRKNALFAGHDEGGRSWARFAPVIVT</sequence>
<protein>
    <submittedName>
        <fullName evidence="3">Transposase-like protein</fullName>
    </submittedName>
</protein>
<dbReference type="PANTHER" id="PTHR33678">
    <property type="entry name" value="BLL1576 PROTEIN"/>
    <property type="match status" value="1"/>
</dbReference>
<accession>A0A0D6B930</accession>
<dbReference type="InterPro" id="IPR004291">
    <property type="entry name" value="Transposase_IS66_central"/>
</dbReference>
<evidence type="ECO:0000256" key="1">
    <source>
        <dbReference type="SAM" id="MobiDB-lite"/>
    </source>
</evidence>
<dbReference type="Proteomes" id="UP000064912">
    <property type="component" value="Chromosome"/>
</dbReference>
<dbReference type="EMBL" id="AP014800">
    <property type="protein sequence ID" value="BAQ71295.1"/>
    <property type="molecule type" value="Genomic_DNA"/>
</dbReference>
<proteinExistence type="predicted"/>
<dbReference type="InterPro" id="IPR052344">
    <property type="entry name" value="Transposase-related"/>
</dbReference>
<gene>
    <name evidence="3" type="ORF">NHU_04175</name>
</gene>